<dbReference type="PANTHER" id="PTHR10050">
    <property type="entry name" value="DOLICHYL-PHOSPHATE-MANNOSE--PROTEIN MANNOSYLTRANSFERASE"/>
    <property type="match status" value="1"/>
</dbReference>
<feature type="transmembrane region" description="Helical" evidence="14">
    <location>
        <begin position="143"/>
        <end position="160"/>
    </location>
</feature>
<dbReference type="AlphaFoldDB" id="A0A550BZI3"/>
<feature type="domain" description="MIR" evidence="15">
    <location>
        <begin position="462"/>
        <end position="518"/>
    </location>
</feature>
<organism evidence="16 17">
    <name type="scientific">Schizophyllum amplum</name>
    <dbReference type="NCBI Taxonomy" id="97359"/>
    <lineage>
        <taxon>Eukaryota</taxon>
        <taxon>Fungi</taxon>
        <taxon>Dikarya</taxon>
        <taxon>Basidiomycota</taxon>
        <taxon>Agaricomycotina</taxon>
        <taxon>Agaricomycetes</taxon>
        <taxon>Agaricomycetidae</taxon>
        <taxon>Agaricales</taxon>
        <taxon>Schizophyllaceae</taxon>
        <taxon>Schizophyllum</taxon>
    </lineage>
</organism>
<feature type="transmembrane region" description="Helical" evidence="14">
    <location>
        <begin position="601"/>
        <end position="623"/>
    </location>
</feature>
<keyword evidence="11" id="KW-0325">Glycoprotein</keyword>
<dbReference type="EMBL" id="VDMD01000041">
    <property type="protein sequence ID" value="TRM57959.1"/>
    <property type="molecule type" value="Genomic_DNA"/>
</dbReference>
<dbReference type="InterPro" id="IPR032421">
    <property type="entry name" value="PMT_4TMC"/>
</dbReference>
<comment type="catalytic activity">
    <reaction evidence="13 14">
        <text>a di-trans,poly-cis-dolichyl beta-D-mannosyl phosphate + L-seryl-[protein] = 3-O-(alpha-D-mannosyl)-L-seryl-[protein] + a di-trans,poly-cis-dolichyl phosphate + H(+)</text>
        <dbReference type="Rhea" id="RHEA:17377"/>
        <dbReference type="Rhea" id="RHEA-COMP:9863"/>
        <dbReference type="Rhea" id="RHEA-COMP:13546"/>
        <dbReference type="Rhea" id="RHEA-COMP:19498"/>
        <dbReference type="Rhea" id="RHEA-COMP:19501"/>
        <dbReference type="ChEBI" id="CHEBI:15378"/>
        <dbReference type="ChEBI" id="CHEBI:29999"/>
        <dbReference type="ChEBI" id="CHEBI:57683"/>
        <dbReference type="ChEBI" id="CHEBI:58211"/>
        <dbReference type="ChEBI" id="CHEBI:137321"/>
        <dbReference type="EC" id="2.4.1.109"/>
    </reaction>
</comment>
<comment type="subcellular location">
    <subcellularLocation>
        <location evidence="1 14">Endoplasmic reticulum membrane</location>
        <topology evidence="1 14">Multi-pass membrane protein</topology>
    </subcellularLocation>
</comment>
<evidence type="ECO:0000313" key="16">
    <source>
        <dbReference type="EMBL" id="TRM57959.1"/>
    </source>
</evidence>
<keyword evidence="8 14" id="KW-0256">Endoplasmic reticulum</keyword>
<dbReference type="PANTHER" id="PTHR10050:SF51">
    <property type="entry name" value="PROTEIN O-MANNOSYL-TRANSFERASE 1"/>
    <property type="match status" value="1"/>
</dbReference>
<protein>
    <recommendedName>
        <fullName evidence="14">Dolichyl-phosphate-mannose--protein mannosyltransferase</fullName>
        <ecNumber evidence="14">2.4.1.109</ecNumber>
    </recommendedName>
</protein>
<evidence type="ECO:0000256" key="7">
    <source>
        <dbReference type="ARBA" id="ARBA00022737"/>
    </source>
</evidence>
<dbReference type="OrthoDB" id="292747at2759"/>
<dbReference type="InterPro" id="IPR003342">
    <property type="entry name" value="ArnT-like_N"/>
</dbReference>
<evidence type="ECO:0000256" key="4">
    <source>
        <dbReference type="ARBA" id="ARBA00022676"/>
    </source>
</evidence>
<evidence type="ECO:0000313" key="17">
    <source>
        <dbReference type="Proteomes" id="UP000320762"/>
    </source>
</evidence>
<dbReference type="FunFam" id="2.80.10.50:FF:000044">
    <property type="entry name" value="Dolichyl-phosphate-mannose-protein mannosyltransferase 4"/>
    <property type="match status" value="1"/>
</dbReference>
<keyword evidence="10 14" id="KW-0472">Membrane</keyword>
<evidence type="ECO:0000259" key="15">
    <source>
        <dbReference type="PROSITE" id="PS50919"/>
    </source>
</evidence>
<dbReference type="STRING" id="97359.A0A550BZI3"/>
<evidence type="ECO:0000256" key="9">
    <source>
        <dbReference type="ARBA" id="ARBA00022989"/>
    </source>
</evidence>
<sequence length="776" mass="88570">MAQRVKLRQRIPDEGEDVPYDFVQNDEHVNDVYQNPRRRSQIEQLLDTKQSSIIAISLITIVTLCLRLYKIGNPDQVVFDEVHFGKFAAYYLQRSYYFDVHPPFAKLLFGLAGWFVGFDGSFEFENIGDSYIANNVPYVGMRMLPALLGTATVPLVYLIMKECGHSTVAAAFSAVLICFDNAHIAQSRLILLDATLIFFVTATMYCYIKFMKHRYLEFTQMWWFWLISTGVMMACAWGSKVNGILCVVSVGIAVLIDLWDILDVRKEGHTMEYFWRHFAARALGFILIPFIIYLSFFWVHFKVLRNTGPGDTFMSPAFQETLVGNELLLNSQEIRYYDVVTMKHKDTKVFLHSHDAHYPLRYDDGRISSQGQQVTGYAHADTNNNWQIIPTKALPETGRGRIVRNDDLIQLRHVETDTLLLTHDVASPLMPTNQEFTTVSKDDISRYNDTLFYLQLIDGFDGEAWKSKSGYFKLVHAATKVALWTYANHLPDWAYKQQEVNGNKMASDRSATWYVDQIIDGDAQQDVYERIGEKKDKAPKRMSFIRKWAELQGLMLAHNAGLTQSHPYASSPINWPFLISGISFWTEGESQKQIYLIGNLVGWWICVVGLSIFVGILGADLLARRRAADPIPDAVRNRLWNSTGFFLLFWAVHYFPFFLMSRQLFIHHYLPSHLASAMVAGSVFSFILSESINYPISERGPNTRARPSQYADLGTKGVVGLGIVTFALISMFMYLSPLTYGAPGLTGDEVNSRRLLKSWTLHFAAKHVDEIPIPFE</sequence>
<evidence type="ECO:0000256" key="6">
    <source>
        <dbReference type="ARBA" id="ARBA00022692"/>
    </source>
</evidence>
<feature type="domain" description="MIR" evidence="15">
    <location>
        <begin position="331"/>
        <end position="391"/>
    </location>
</feature>
<dbReference type="Pfam" id="PF02815">
    <property type="entry name" value="MIR"/>
    <property type="match status" value="1"/>
</dbReference>
<keyword evidence="4 14" id="KW-0328">Glycosyltransferase</keyword>
<evidence type="ECO:0000256" key="5">
    <source>
        <dbReference type="ARBA" id="ARBA00022679"/>
    </source>
</evidence>
<feature type="transmembrane region" description="Helical" evidence="14">
    <location>
        <begin position="190"/>
        <end position="210"/>
    </location>
</feature>
<comment type="pathway">
    <text evidence="2 14">Protein modification; protein glycosylation.</text>
</comment>
<evidence type="ECO:0000256" key="13">
    <source>
        <dbReference type="ARBA" id="ARBA00045102"/>
    </source>
</evidence>
<evidence type="ECO:0000256" key="3">
    <source>
        <dbReference type="ARBA" id="ARBA00007222"/>
    </source>
</evidence>
<dbReference type="InterPro" id="IPR016093">
    <property type="entry name" value="MIR_motif"/>
</dbReference>
<dbReference type="Pfam" id="PF02366">
    <property type="entry name" value="PMT"/>
    <property type="match status" value="1"/>
</dbReference>
<feature type="transmembrane region" description="Helical" evidence="14">
    <location>
        <begin position="717"/>
        <end position="735"/>
    </location>
</feature>
<keyword evidence="7" id="KW-0677">Repeat</keyword>
<reference evidence="16 17" key="1">
    <citation type="journal article" date="2019" name="New Phytol.">
        <title>Comparative genomics reveals unique wood-decay strategies and fruiting body development in the Schizophyllaceae.</title>
        <authorList>
            <person name="Almasi E."/>
            <person name="Sahu N."/>
            <person name="Krizsan K."/>
            <person name="Balint B."/>
            <person name="Kovacs G.M."/>
            <person name="Kiss B."/>
            <person name="Cseklye J."/>
            <person name="Drula E."/>
            <person name="Henrissat B."/>
            <person name="Nagy I."/>
            <person name="Chovatia M."/>
            <person name="Adam C."/>
            <person name="LaButti K."/>
            <person name="Lipzen A."/>
            <person name="Riley R."/>
            <person name="Grigoriev I.V."/>
            <person name="Nagy L.G."/>
        </authorList>
    </citation>
    <scope>NUCLEOTIDE SEQUENCE [LARGE SCALE GENOMIC DNA]</scope>
    <source>
        <strain evidence="16 17">NL-1724</strain>
    </source>
</reference>
<name>A0A550BZI3_9AGAR</name>
<comment type="function">
    <text evidence="14">Transfers mannose from Dol-P-mannose to Ser or Thr residues on proteins.</text>
</comment>
<feature type="domain" description="MIR" evidence="15">
    <location>
        <begin position="400"/>
        <end position="457"/>
    </location>
</feature>
<comment type="similarity">
    <text evidence="3 14">Belongs to the glycosyltransferase 39 family.</text>
</comment>
<keyword evidence="6 14" id="KW-0812">Transmembrane</keyword>
<dbReference type="InterPro" id="IPR036300">
    <property type="entry name" value="MIR_dom_sf"/>
</dbReference>
<comment type="catalytic activity">
    <reaction evidence="12 14">
        <text>a di-trans,poly-cis-dolichyl beta-D-mannosyl phosphate + L-threonyl-[protein] = 3-O-(alpha-D-mannosyl)-L-threonyl-[protein] + a di-trans,poly-cis-dolichyl phosphate + H(+)</text>
        <dbReference type="Rhea" id="RHEA:53396"/>
        <dbReference type="Rhea" id="RHEA-COMP:11060"/>
        <dbReference type="Rhea" id="RHEA-COMP:13547"/>
        <dbReference type="Rhea" id="RHEA-COMP:19498"/>
        <dbReference type="Rhea" id="RHEA-COMP:19501"/>
        <dbReference type="ChEBI" id="CHEBI:15378"/>
        <dbReference type="ChEBI" id="CHEBI:30013"/>
        <dbReference type="ChEBI" id="CHEBI:57683"/>
        <dbReference type="ChEBI" id="CHEBI:58211"/>
        <dbReference type="ChEBI" id="CHEBI:137323"/>
        <dbReference type="EC" id="2.4.1.109"/>
    </reaction>
</comment>
<dbReference type="UniPathway" id="UPA00378"/>
<dbReference type="EC" id="2.4.1.109" evidence="14"/>
<dbReference type="SUPFAM" id="SSF82109">
    <property type="entry name" value="MIR domain"/>
    <property type="match status" value="1"/>
</dbReference>
<feature type="transmembrane region" description="Helical" evidence="14">
    <location>
        <begin position="222"/>
        <end position="239"/>
    </location>
</feature>
<dbReference type="GO" id="GO:0005789">
    <property type="term" value="C:endoplasmic reticulum membrane"/>
    <property type="evidence" value="ECO:0007669"/>
    <property type="project" value="UniProtKB-SubCell"/>
</dbReference>
<dbReference type="PROSITE" id="PS50919">
    <property type="entry name" value="MIR"/>
    <property type="match status" value="3"/>
</dbReference>
<feature type="transmembrane region" description="Helical" evidence="14">
    <location>
        <begin position="644"/>
        <end position="665"/>
    </location>
</feature>
<dbReference type="SMART" id="SM00472">
    <property type="entry name" value="MIR"/>
    <property type="match status" value="3"/>
</dbReference>
<dbReference type="GO" id="GO:0004169">
    <property type="term" value="F:dolichyl-phosphate-mannose-protein mannosyltransferase activity"/>
    <property type="evidence" value="ECO:0007669"/>
    <property type="project" value="UniProtKB-UniRule"/>
</dbReference>
<feature type="transmembrane region" description="Helical" evidence="14">
    <location>
        <begin position="245"/>
        <end position="262"/>
    </location>
</feature>
<keyword evidence="9 14" id="KW-1133">Transmembrane helix</keyword>
<evidence type="ECO:0000256" key="1">
    <source>
        <dbReference type="ARBA" id="ARBA00004477"/>
    </source>
</evidence>
<dbReference type="CDD" id="cd23285">
    <property type="entry name" value="beta-trefoil_MIR_PMT4-like"/>
    <property type="match status" value="1"/>
</dbReference>
<keyword evidence="17" id="KW-1185">Reference proteome</keyword>
<keyword evidence="5 14" id="KW-0808">Transferase</keyword>
<evidence type="ECO:0000256" key="12">
    <source>
        <dbReference type="ARBA" id="ARBA00045085"/>
    </source>
</evidence>
<evidence type="ECO:0000256" key="14">
    <source>
        <dbReference type="RuleBase" id="RU367007"/>
    </source>
</evidence>
<feature type="transmembrane region" description="Helical" evidence="14">
    <location>
        <begin position="677"/>
        <end position="696"/>
    </location>
</feature>
<evidence type="ECO:0000256" key="2">
    <source>
        <dbReference type="ARBA" id="ARBA00004922"/>
    </source>
</evidence>
<gene>
    <name evidence="16" type="ORF">BD626DRAFT_438888</name>
</gene>
<dbReference type="Pfam" id="PF16192">
    <property type="entry name" value="PMT_4TMC"/>
    <property type="match status" value="1"/>
</dbReference>
<dbReference type="Gene3D" id="2.80.10.50">
    <property type="match status" value="1"/>
</dbReference>
<proteinExistence type="inferred from homology"/>
<accession>A0A550BZI3</accession>
<feature type="transmembrane region" description="Helical" evidence="14">
    <location>
        <begin position="282"/>
        <end position="301"/>
    </location>
</feature>
<evidence type="ECO:0000256" key="8">
    <source>
        <dbReference type="ARBA" id="ARBA00022824"/>
    </source>
</evidence>
<comment type="caution">
    <text evidence="16">The sequence shown here is derived from an EMBL/GenBank/DDBJ whole genome shotgun (WGS) entry which is preliminary data.</text>
</comment>
<evidence type="ECO:0000256" key="11">
    <source>
        <dbReference type="ARBA" id="ARBA00023180"/>
    </source>
</evidence>
<dbReference type="Proteomes" id="UP000320762">
    <property type="component" value="Unassembled WGS sequence"/>
</dbReference>
<dbReference type="InterPro" id="IPR027005">
    <property type="entry name" value="PMT-like"/>
</dbReference>
<evidence type="ECO:0000256" key="10">
    <source>
        <dbReference type="ARBA" id="ARBA00023136"/>
    </source>
</evidence>